<dbReference type="InterPro" id="IPR006145">
    <property type="entry name" value="PsdUridine_synth_RsuA/RluA"/>
</dbReference>
<dbReference type="CDD" id="cd02557">
    <property type="entry name" value="PseudoU_synth_ScRIB2"/>
    <property type="match status" value="1"/>
</dbReference>
<evidence type="ECO:0000313" key="4">
    <source>
        <dbReference type="Proteomes" id="UP000481153"/>
    </source>
</evidence>
<dbReference type="InterPro" id="IPR006224">
    <property type="entry name" value="PsdUridine_synth_RluA-like_CS"/>
</dbReference>
<evidence type="ECO:0000313" key="3">
    <source>
        <dbReference type="EMBL" id="KAF0734446.1"/>
    </source>
</evidence>
<dbReference type="AlphaFoldDB" id="A0A6G0X3M9"/>
<proteinExistence type="predicted"/>
<dbReference type="PROSITE" id="PS01129">
    <property type="entry name" value="PSI_RLU"/>
    <property type="match status" value="1"/>
</dbReference>
<reference evidence="3 4" key="1">
    <citation type="submission" date="2019-07" db="EMBL/GenBank/DDBJ databases">
        <title>Genomics analysis of Aphanomyces spp. identifies a new class of oomycete effector associated with host adaptation.</title>
        <authorList>
            <person name="Gaulin E."/>
        </authorList>
    </citation>
    <scope>NUCLEOTIDE SEQUENCE [LARGE SCALE GENOMIC DNA]</scope>
    <source>
        <strain evidence="3 4">ATCC 201684</strain>
    </source>
</reference>
<dbReference type="EMBL" id="VJMJ01000114">
    <property type="protein sequence ID" value="KAF0734446.1"/>
    <property type="molecule type" value="Genomic_DNA"/>
</dbReference>
<feature type="region of interest" description="Disordered" evidence="1">
    <location>
        <begin position="1"/>
        <end position="55"/>
    </location>
</feature>
<dbReference type="GO" id="GO:0000455">
    <property type="term" value="P:enzyme-directed rRNA pseudouridine synthesis"/>
    <property type="evidence" value="ECO:0007669"/>
    <property type="project" value="TreeGrafter"/>
</dbReference>
<keyword evidence="4" id="KW-1185">Reference proteome</keyword>
<sequence length="463" mass="51713">MTHFDATSNAGGEMDVGRSKKEAKRLLKKRERGEKKAQQIADGTWKSARKRRNQRDFHCETRETPDEMEAQASIETRAEGFRYVLPYEHKFEVYVKARWFGKTLLHLFLDEFGGFTDAYYRAAIQHGFIRLNGEISTATAVVKDGDLLQHIMHRHEPRVQAFDADMIEFESDEILVVNKPSTIPVHPCGAYRHNSLVFLLARDFNQHPIFPVHRLDRLTSGLLVLAKSPEKAQVLSAQLLDRQVQKYYYAKVHGEFPMTVSSCSVPLSDSALVELSMEVVDGREYIAIQAPLVRIADLENRHGVRADGKPSETLVRRLAFDGEHTLVECLPRTGRQHQIRVHLAAIGFPIANDPLYGPFAFVDAIPKASQAAEDDSSAPPSRASETSSAALSSISSICPSCTKQDDGASTFNWEQAHCQGIWLHAYRYKGEAWDFTVKPPSWMATTTLESAGNAAAEAAAAMT</sequence>
<dbReference type="GO" id="GO:0003723">
    <property type="term" value="F:RNA binding"/>
    <property type="evidence" value="ECO:0007669"/>
    <property type="project" value="InterPro"/>
</dbReference>
<evidence type="ECO:0000259" key="2">
    <source>
        <dbReference type="Pfam" id="PF00849"/>
    </source>
</evidence>
<comment type="caution">
    <text evidence="3">The sequence shown here is derived from an EMBL/GenBank/DDBJ whole genome shotgun (WGS) entry which is preliminary data.</text>
</comment>
<feature type="domain" description="Pseudouridine synthase RsuA/RluA-like" evidence="2">
    <location>
        <begin position="174"/>
        <end position="345"/>
    </location>
</feature>
<feature type="compositionally biased region" description="Basic residues" evidence="1">
    <location>
        <begin position="21"/>
        <end position="30"/>
    </location>
</feature>
<dbReference type="Gene3D" id="3.30.2350.10">
    <property type="entry name" value="Pseudouridine synthase"/>
    <property type="match status" value="1"/>
</dbReference>
<feature type="compositionally biased region" description="Polar residues" evidence="1">
    <location>
        <begin position="1"/>
        <end position="10"/>
    </location>
</feature>
<dbReference type="PANTHER" id="PTHR21600:SF40">
    <property type="entry name" value="PSEUDOURIDYLATE SYNTHASE RPUSD2"/>
    <property type="match status" value="1"/>
</dbReference>
<evidence type="ECO:0000256" key="1">
    <source>
        <dbReference type="SAM" id="MobiDB-lite"/>
    </source>
</evidence>
<name>A0A6G0X3M9_9STRA</name>
<dbReference type="Pfam" id="PF00849">
    <property type="entry name" value="PseudoU_synth_2"/>
    <property type="match status" value="1"/>
</dbReference>
<protein>
    <recommendedName>
        <fullName evidence="2">Pseudouridine synthase RsuA/RluA-like domain-containing protein</fullName>
    </recommendedName>
</protein>
<dbReference type="InterPro" id="IPR020103">
    <property type="entry name" value="PsdUridine_synth_cat_dom_sf"/>
</dbReference>
<dbReference type="GO" id="GO:0009982">
    <property type="term" value="F:pseudouridine synthase activity"/>
    <property type="evidence" value="ECO:0007669"/>
    <property type="project" value="InterPro"/>
</dbReference>
<dbReference type="SUPFAM" id="SSF55120">
    <property type="entry name" value="Pseudouridine synthase"/>
    <property type="match status" value="1"/>
</dbReference>
<accession>A0A6G0X3M9</accession>
<dbReference type="VEuPathDB" id="FungiDB:AeMF1_011022"/>
<dbReference type="Proteomes" id="UP000481153">
    <property type="component" value="Unassembled WGS sequence"/>
</dbReference>
<gene>
    <name evidence="3" type="ORF">Ae201684_008906</name>
</gene>
<dbReference type="PANTHER" id="PTHR21600">
    <property type="entry name" value="MITOCHONDRIAL RNA PSEUDOURIDINE SYNTHASE"/>
    <property type="match status" value="1"/>
</dbReference>
<dbReference type="InterPro" id="IPR050188">
    <property type="entry name" value="RluA_PseudoU_synthase"/>
</dbReference>
<organism evidence="3 4">
    <name type="scientific">Aphanomyces euteiches</name>
    <dbReference type="NCBI Taxonomy" id="100861"/>
    <lineage>
        <taxon>Eukaryota</taxon>
        <taxon>Sar</taxon>
        <taxon>Stramenopiles</taxon>
        <taxon>Oomycota</taxon>
        <taxon>Saprolegniomycetes</taxon>
        <taxon>Saprolegniales</taxon>
        <taxon>Verrucalvaceae</taxon>
        <taxon>Aphanomyces</taxon>
    </lineage>
</organism>